<accession>A0AA37WHS4</accession>
<protein>
    <submittedName>
        <fullName evidence="1">Uncharacterized protein</fullName>
    </submittedName>
</protein>
<gene>
    <name evidence="1" type="ORF">GCM10007940_44750</name>
</gene>
<keyword evidence="2" id="KW-1185">Reference proteome</keyword>
<dbReference type="Proteomes" id="UP001156666">
    <property type="component" value="Unassembled WGS sequence"/>
</dbReference>
<sequence length="87" mass="9902">MDLGFQPEKGILFYSENLALNYEVLCNSFFNINPTLGSQNLGLDVSTFSDDINFSSCSEVSNGPWVLNRERYTILFRKSRTEQRGPV</sequence>
<dbReference type="AlphaFoldDB" id="A0AA37WHS4"/>
<reference evidence="1" key="1">
    <citation type="journal article" date="2014" name="Int. J. Syst. Evol. Microbiol.">
        <title>Complete genome sequence of Corynebacterium casei LMG S-19264T (=DSM 44701T), isolated from a smear-ripened cheese.</title>
        <authorList>
            <consortium name="US DOE Joint Genome Institute (JGI-PGF)"/>
            <person name="Walter F."/>
            <person name="Albersmeier A."/>
            <person name="Kalinowski J."/>
            <person name="Ruckert C."/>
        </authorList>
    </citation>
    <scope>NUCLEOTIDE SEQUENCE</scope>
    <source>
        <strain evidence="1">NBRC 108769</strain>
    </source>
</reference>
<dbReference type="EMBL" id="BSOH01000037">
    <property type="protein sequence ID" value="GLR19859.1"/>
    <property type="molecule type" value="Genomic_DNA"/>
</dbReference>
<organism evidence="1 2">
    <name type="scientific">Portibacter lacus</name>
    <dbReference type="NCBI Taxonomy" id="1099794"/>
    <lineage>
        <taxon>Bacteria</taxon>
        <taxon>Pseudomonadati</taxon>
        <taxon>Bacteroidota</taxon>
        <taxon>Saprospiria</taxon>
        <taxon>Saprospirales</taxon>
        <taxon>Haliscomenobacteraceae</taxon>
        <taxon>Portibacter</taxon>
    </lineage>
</organism>
<evidence type="ECO:0000313" key="1">
    <source>
        <dbReference type="EMBL" id="GLR19859.1"/>
    </source>
</evidence>
<name>A0AA37WHS4_9BACT</name>
<proteinExistence type="predicted"/>
<evidence type="ECO:0000313" key="2">
    <source>
        <dbReference type="Proteomes" id="UP001156666"/>
    </source>
</evidence>
<comment type="caution">
    <text evidence="1">The sequence shown here is derived from an EMBL/GenBank/DDBJ whole genome shotgun (WGS) entry which is preliminary data.</text>
</comment>
<reference evidence="1" key="2">
    <citation type="submission" date="2023-01" db="EMBL/GenBank/DDBJ databases">
        <title>Draft genome sequence of Portibacter lacus strain NBRC 108769.</title>
        <authorList>
            <person name="Sun Q."/>
            <person name="Mori K."/>
        </authorList>
    </citation>
    <scope>NUCLEOTIDE SEQUENCE</scope>
    <source>
        <strain evidence="1">NBRC 108769</strain>
    </source>
</reference>